<comment type="caution">
    <text evidence="1">The sequence shown here is derived from an EMBL/GenBank/DDBJ whole genome shotgun (WGS) entry which is preliminary data.</text>
</comment>
<accession>A0A401QRL7</accession>
<protein>
    <submittedName>
        <fullName evidence="1">Uncharacterized protein</fullName>
    </submittedName>
</protein>
<evidence type="ECO:0000313" key="2">
    <source>
        <dbReference type="Proteomes" id="UP000288351"/>
    </source>
</evidence>
<dbReference type="EMBL" id="BHXC01000006">
    <property type="protein sequence ID" value="GCB88040.1"/>
    <property type="molecule type" value="Genomic_DNA"/>
</dbReference>
<dbReference type="Proteomes" id="UP000288351">
    <property type="component" value="Unassembled WGS sequence"/>
</dbReference>
<sequence length="59" mass="6124">MCPAATHCDSHGLPVPRKSTSTMKPCSSIAAAASFGFLGAFGAHQMQAPCPFITLLRFG</sequence>
<gene>
    <name evidence="1" type="ORF">SALB_00709</name>
</gene>
<dbReference type="AlphaFoldDB" id="A0A401QRL7"/>
<name>A0A401QRL7_STRNR</name>
<reference evidence="1 2" key="1">
    <citation type="journal article" date="2019" name="Microbiol. Resour. Announc.">
        <title>Draft Genome Sequence of the Most Traditional epsilon-Poly-l-Lysine Producer, Streptomyces albulus NBRC14147.</title>
        <authorList>
            <person name="Yamanaka K."/>
            <person name="Hamano Y."/>
        </authorList>
    </citation>
    <scope>NUCLEOTIDE SEQUENCE [LARGE SCALE GENOMIC DNA]</scope>
    <source>
        <strain evidence="1 2">NBRC 14147</strain>
    </source>
</reference>
<proteinExistence type="predicted"/>
<evidence type="ECO:0000313" key="1">
    <source>
        <dbReference type="EMBL" id="GCB88040.1"/>
    </source>
</evidence>
<organism evidence="1 2">
    <name type="scientific">Streptomyces noursei</name>
    <name type="common">Streptomyces albulus</name>
    <dbReference type="NCBI Taxonomy" id="1971"/>
    <lineage>
        <taxon>Bacteria</taxon>
        <taxon>Bacillati</taxon>
        <taxon>Actinomycetota</taxon>
        <taxon>Actinomycetes</taxon>
        <taxon>Kitasatosporales</taxon>
        <taxon>Streptomycetaceae</taxon>
        <taxon>Streptomyces</taxon>
    </lineage>
</organism>